<feature type="domain" description="U1-type" evidence="2">
    <location>
        <begin position="658"/>
        <end position="692"/>
    </location>
</feature>
<dbReference type="InterPro" id="IPR036236">
    <property type="entry name" value="Znf_C2H2_sf"/>
</dbReference>
<evidence type="ECO:0000313" key="4">
    <source>
        <dbReference type="WBParaSite" id="nRc.2.0.1.t29405-RA"/>
    </source>
</evidence>
<reference evidence="4" key="1">
    <citation type="submission" date="2022-11" db="UniProtKB">
        <authorList>
            <consortium name="WormBaseParasite"/>
        </authorList>
    </citation>
    <scope>IDENTIFICATION</scope>
</reference>
<keyword evidence="3" id="KW-1185">Reference proteome</keyword>
<dbReference type="SUPFAM" id="SSF57667">
    <property type="entry name" value="beta-beta-alpha zinc fingers"/>
    <property type="match status" value="1"/>
</dbReference>
<feature type="compositionally biased region" description="Basic residues" evidence="1">
    <location>
        <begin position="581"/>
        <end position="599"/>
    </location>
</feature>
<feature type="region of interest" description="Disordered" evidence="1">
    <location>
        <begin position="868"/>
        <end position="903"/>
    </location>
</feature>
<protein>
    <submittedName>
        <fullName evidence="4">U1-type domain-containing protein</fullName>
    </submittedName>
</protein>
<dbReference type="GO" id="GO:0008270">
    <property type="term" value="F:zinc ion binding"/>
    <property type="evidence" value="ECO:0007669"/>
    <property type="project" value="InterPro"/>
</dbReference>
<feature type="compositionally biased region" description="Polar residues" evidence="1">
    <location>
        <begin position="518"/>
        <end position="530"/>
    </location>
</feature>
<dbReference type="InterPro" id="IPR055309">
    <property type="entry name" value="Znf318-like"/>
</dbReference>
<dbReference type="WBParaSite" id="nRc.2.0.1.t29405-RA">
    <property type="protein sequence ID" value="nRc.2.0.1.t29405-RA"/>
    <property type="gene ID" value="nRc.2.0.1.g29405"/>
</dbReference>
<dbReference type="GO" id="GO:0045893">
    <property type="term" value="P:positive regulation of DNA-templated transcription"/>
    <property type="evidence" value="ECO:0007669"/>
    <property type="project" value="TreeGrafter"/>
</dbReference>
<dbReference type="AlphaFoldDB" id="A0A915JSW2"/>
<dbReference type="PANTHER" id="PTHR15577">
    <property type="entry name" value="ZINC FINGER CONTAINING PROTEIN"/>
    <property type="match status" value="1"/>
</dbReference>
<dbReference type="GO" id="GO:0005654">
    <property type="term" value="C:nucleoplasm"/>
    <property type="evidence" value="ECO:0007669"/>
    <property type="project" value="TreeGrafter"/>
</dbReference>
<dbReference type="PANTHER" id="PTHR15577:SF2">
    <property type="entry name" value="ZINC FINGER PROTEIN 318"/>
    <property type="match status" value="1"/>
</dbReference>
<feature type="compositionally biased region" description="Polar residues" evidence="1">
    <location>
        <begin position="607"/>
        <end position="619"/>
    </location>
</feature>
<dbReference type="Proteomes" id="UP000887565">
    <property type="component" value="Unplaced"/>
</dbReference>
<dbReference type="GO" id="GO:0003676">
    <property type="term" value="F:nucleic acid binding"/>
    <property type="evidence" value="ECO:0007669"/>
    <property type="project" value="InterPro"/>
</dbReference>
<feature type="region of interest" description="Disordered" evidence="1">
    <location>
        <begin position="441"/>
        <end position="484"/>
    </location>
</feature>
<evidence type="ECO:0000256" key="1">
    <source>
        <dbReference type="SAM" id="MobiDB-lite"/>
    </source>
</evidence>
<sequence>MLLQGNHWYMHTGSRDTRLQRDGLLREPFPIASSSDEPSKNFYDDPNRMNVVRGESSELFAEALNRVGNQQYQAVDRREPSMAAEIFPVGRRGTATMDERSQQTISPKSTDSTRQKVGQILQILKAKQRQAPENFDFKASKKSEKLFSKHNLLEISMIDRDLYAIWLAKGVEHFFSIFHLICHGPKPGDSTLDLLEPLIQAHEGKIEKDSNLDTLLNALTSYVEKNVCSDSQSCSDIQNQIQQPQQQNRFNSEDFMLQDNDMRFMNSQANLSEISKNADPTLNNTWKVSNDALIGQDIPFLAEKSNFNAQRDNDNLEFEKYEEMRQQRFLELEQKFRMQEAMTSKSDESKKALLEQLNNVEINEKEIDRQIEIIGEQLSALKKQHGIMCRKAQRKNCLEGDDLTELEKNCRQQSELEAKIGFASNEKKRVSTEASTLRSKLKRLGIDVQPRKDNSTDGATAKEQAMGEKPAPQQKDPGESNSPDMETLLKQVTKRAESALTSIQAPAESALPCKQLQSTLKVEKSSSLSSRKPEDREPIRSSSSKRNTTKRRRSRTSSYSSESSYERPSRRKSSKKNEKPKPKKKKKEKSVNHKAKKVSKATDNRNHANNVQLKTAQDTSDSSSSSSSVYEEITKVASPSTKADQTTNVEDKFLFYDAGSHWCKTCNVTCTTLYEMFDHVHSSKHKSAFTGRPWTENVARRPANPGLQTKLLAIKGIEFLVGCQGFYCSLCAEFAGDAFCAEEHFKSPRHYEKYSEFIAKNPLYEKCFELEKSAHNVDLAPVQMMSRNAAVVAPVRGNYANITNSVPPSQTMPNVPSLSGKVQPFKLKSKDEKPQDVASNMPVFENSRIILDMSAKLDSPPDITTAPMSATTNKNFSLPKDTKMFGSLRGAQGPPTDPPQQNNVYGPKLESSGEKLRAYHLECQIDVLEGQKSQNAAVVDDPVPHLTVIDSCPTLAGRKSTEDANFSVGNDVFGAYLDKLYRKSQVKNANST</sequence>
<feature type="domain" description="U1-type" evidence="2">
    <location>
        <begin position="723"/>
        <end position="757"/>
    </location>
</feature>
<evidence type="ECO:0000313" key="3">
    <source>
        <dbReference type="Proteomes" id="UP000887565"/>
    </source>
</evidence>
<dbReference type="SMART" id="SM00451">
    <property type="entry name" value="ZnF_U1"/>
    <property type="match status" value="2"/>
</dbReference>
<name>A0A915JSW2_ROMCU</name>
<organism evidence="3 4">
    <name type="scientific">Romanomermis culicivorax</name>
    <name type="common">Nematode worm</name>
    <dbReference type="NCBI Taxonomy" id="13658"/>
    <lineage>
        <taxon>Eukaryota</taxon>
        <taxon>Metazoa</taxon>
        <taxon>Ecdysozoa</taxon>
        <taxon>Nematoda</taxon>
        <taxon>Enoplea</taxon>
        <taxon>Dorylaimia</taxon>
        <taxon>Mermithida</taxon>
        <taxon>Mermithoidea</taxon>
        <taxon>Mermithidae</taxon>
        <taxon>Romanomermis</taxon>
    </lineage>
</organism>
<feature type="region of interest" description="Disordered" evidence="1">
    <location>
        <begin position="518"/>
        <end position="628"/>
    </location>
</feature>
<proteinExistence type="predicted"/>
<accession>A0A915JSW2</accession>
<dbReference type="InterPro" id="IPR003604">
    <property type="entry name" value="Matrin/U1-like-C_Znf_C2H2"/>
</dbReference>
<evidence type="ECO:0000259" key="2">
    <source>
        <dbReference type="SMART" id="SM00451"/>
    </source>
</evidence>
<dbReference type="GO" id="GO:0045892">
    <property type="term" value="P:negative regulation of DNA-templated transcription"/>
    <property type="evidence" value="ECO:0007669"/>
    <property type="project" value="TreeGrafter"/>
</dbReference>